<keyword evidence="1" id="KW-0732">Signal</keyword>
<accession>A0A9P6J4P7</accession>
<feature type="domain" description="CPAF-like PDZ" evidence="2">
    <location>
        <begin position="152"/>
        <end position="219"/>
    </location>
</feature>
<dbReference type="PANTHER" id="PTHR37049">
    <property type="entry name" value="PEPTIDASE S41 FAMILY PROTEIN"/>
    <property type="match status" value="1"/>
</dbReference>
<protein>
    <recommendedName>
        <fullName evidence="2">CPAF-like PDZ domain-containing protein</fullName>
    </recommendedName>
</protein>
<evidence type="ECO:0000313" key="3">
    <source>
        <dbReference type="EMBL" id="KAF9962233.1"/>
    </source>
</evidence>
<evidence type="ECO:0000259" key="2">
    <source>
        <dbReference type="Pfam" id="PF23658"/>
    </source>
</evidence>
<comment type="caution">
    <text evidence="3">The sequence shown here is derived from an EMBL/GenBank/DDBJ whole genome shotgun (WGS) entry which is preliminary data.</text>
</comment>
<organism evidence="3 4">
    <name type="scientific">Mortierella alpina</name>
    <name type="common">Oleaginous fungus</name>
    <name type="synonym">Mortierella renispora</name>
    <dbReference type="NCBI Taxonomy" id="64518"/>
    <lineage>
        <taxon>Eukaryota</taxon>
        <taxon>Fungi</taxon>
        <taxon>Fungi incertae sedis</taxon>
        <taxon>Mucoromycota</taxon>
        <taxon>Mortierellomycotina</taxon>
        <taxon>Mortierellomycetes</taxon>
        <taxon>Mortierellales</taxon>
        <taxon>Mortierellaceae</taxon>
        <taxon>Mortierella</taxon>
    </lineage>
</organism>
<evidence type="ECO:0000313" key="4">
    <source>
        <dbReference type="Proteomes" id="UP000738359"/>
    </source>
</evidence>
<name>A0A9P6J4P7_MORAP</name>
<gene>
    <name evidence="3" type="ORF">BGZ70_008094</name>
</gene>
<dbReference type="InterPro" id="IPR056186">
    <property type="entry name" value="PDZ_CPAF-rel"/>
</dbReference>
<feature type="signal peptide" evidence="1">
    <location>
        <begin position="1"/>
        <end position="22"/>
    </location>
</feature>
<dbReference type="AlphaFoldDB" id="A0A9P6J4P7"/>
<dbReference type="InterPro" id="IPR052766">
    <property type="entry name" value="S41A_metabolite_peptidase"/>
</dbReference>
<evidence type="ECO:0000256" key="1">
    <source>
        <dbReference type="SAM" id="SignalP"/>
    </source>
</evidence>
<dbReference type="EMBL" id="JAAAHY010000556">
    <property type="protein sequence ID" value="KAF9962233.1"/>
    <property type="molecule type" value="Genomic_DNA"/>
</dbReference>
<dbReference type="PANTHER" id="PTHR37049:SF4">
    <property type="entry name" value="RHODANESE DOMAIN-CONTAINING PROTEIN"/>
    <property type="match status" value="1"/>
</dbReference>
<keyword evidence="4" id="KW-1185">Reference proteome</keyword>
<dbReference type="OrthoDB" id="27214at2759"/>
<feature type="chain" id="PRO_5040194070" description="CPAF-like PDZ domain-containing protein" evidence="1">
    <location>
        <begin position="23"/>
        <end position="636"/>
    </location>
</feature>
<reference evidence="3" key="1">
    <citation type="journal article" date="2020" name="Fungal Divers.">
        <title>Resolving the Mortierellaceae phylogeny through synthesis of multi-gene phylogenetics and phylogenomics.</title>
        <authorList>
            <person name="Vandepol N."/>
            <person name="Liber J."/>
            <person name="Desiro A."/>
            <person name="Na H."/>
            <person name="Kennedy M."/>
            <person name="Barry K."/>
            <person name="Grigoriev I.V."/>
            <person name="Miller A.N."/>
            <person name="O'Donnell K."/>
            <person name="Stajich J.E."/>
            <person name="Bonito G."/>
        </authorList>
    </citation>
    <scope>NUCLEOTIDE SEQUENCE</scope>
    <source>
        <strain evidence="3">CK1249</strain>
    </source>
</reference>
<dbReference type="Proteomes" id="UP000738359">
    <property type="component" value="Unassembled WGS sequence"/>
</dbReference>
<sequence>MIRPSITDLVLTLSRAVLCTLAAPAANEVSSLDACGSFGAKNGADVAYADVANCYKSILFDNKIAASTIGTIQLLFNDYHIFRDAALTPNLKSSFSCPPVDILKELRSAGAAKYADDFSFHTALSTTRLLHPNLFDQDLLLYAPVINGKQSIRVFKDLRNRGYENREVKKVNGQDAFTYLSKWSSSPSESKDAGVRLNEALVTLQIEGYGETLDFVADPGAFAKRSTLPEETHIDYEIQCESNPKVVSLQENWKVAVVEENAEHLKRFKNAHEYLTKSCLPKNSTSVDDSETSDMDSTSLRTFPTRERADRHERLRVRRIEDEEAPPKLQGAKVVHSHKNSVCIVLTAHPTIGVVVVPTHARFQHQLDQYEGLVKGLIELYKRNVTHRGMVEYAYELVRAFFPNKDGFDISLTTDLRDPKIIQDLAAAVYKQEMEVVYDASRYLDLKTREPHSSAAMFTQPVQKTVNGRTDSYTQLAMAAPSETNEYKELETLPWTNNLANIHILTDGRCGSACGLSTHMFSAYKNVSVTAIGGFKDQPLSMFSFVGGVVQDVEDILESYRRAKMNAPLKDFPYSAGMLLPVTLKYAQKSNIPLEYDYAHHPANERLDFDPKNARDRVALWIQVATRAWNLWKHYE</sequence>
<proteinExistence type="predicted"/>
<dbReference type="Pfam" id="PF23658">
    <property type="entry name" value="PDZ_CPAF_rel"/>
    <property type="match status" value="1"/>
</dbReference>